<evidence type="ECO:0000256" key="5">
    <source>
        <dbReference type="ARBA" id="ARBA00023274"/>
    </source>
</evidence>
<keyword evidence="4 6" id="KW-0689">Ribosomal protein</keyword>
<name>A0ABN4HQ56_9COXI</name>
<keyword evidence="2 6" id="KW-0699">rRNA-binding</keyword>
<dbReference type="PANTHER" id="PTHR21349:SF0">
    <property type="entry name" value="LARGE RIBOSOMAL SUBUNIT PROTEIN BL21M"/>
    <property type="match status" value="1"/>
</dbReference>
<comment type="subunit">
    <text evidence="6">Part of the 50S ribosomal subunit. Contacts protein L20.</text>
</comment>
<organism evidence="8 9">
    <name type="scientific">Candidatus Coxiella mudrowiae</name>
    <dbReference type="NCBI Taxonomy" id="2054173"/>
    <lineage>
        <taxon>Bacteria</taxon>
        <taxon>Pseudomonadati</taxon>
        <taxon>Pseudomonadota</taxon>
        <taxon>Gammaproteobacteria</taxon>
        <taxon>Legionellales</taxon>
        <taxon>Coxiellaceae</taxon>
        <taxon>Coxiella</taxon>
    </lineage>
</organism>
<evidence type="ECO:0000256" key="7">
    <source>
        <dbReference type="RuleBase" id="RU000562"/>
    </source>
</evidence>
<sequence length="117" mass="13334">MYAIIRTGGKQYWVTEGQTLKIEKLAQDIGASVKFDDILLIGEGDELHIGSPQVKGAQVTAEIVDQGRVSKINIIKFKRRKHHMKRMGHRQDFTTVKVTGIRYRSRRKEKRGIDNGS</sequence>
<dbReference type="Pfam" id="PF00829">
    <property type="entry name" value="Ribosomal_L21p"/>
    <property type="match status" value="1"/>
</dbReference>
<evidence type="ECO:0000256" key="4">
    <source>
        <dbReference type="ARBA" id="ARBA00022980"/>
    </source>
</evidence>
<dbReference type="InterPro" id="IPR018258">
    <property type="entry name" value="Ribosomal_bL21_CS"/>
</dbReference>
<dbReference type="SUPFAM" id="SSF141091">
    <property type="entry name" value="L21p-like"/>
    <property type="match status" value="1"/>
</dbReference>
<dbReference type="PROSITE" id="PS01169">
    <property type="entry name" value="RIBOSOMAL_L21"/>
    <property type="match status" value="1"/>
</dbReference>
<dbReference type="HAMAP" id="MF_01363">
    <property type="entry name" value="Ribosomal_bL21"/>
    <property type="match status" value="1"/>
</dbReference>
<comment type="similarity">
    <text evidence="1 6 7">Belongs to the bacterial ribosomal protein bL21 family.</text>
</comment>
<evidence type="ECO:0000313" key="8">
    <source>
        <dbReference type="EMBL" id="AKQ33847.1"/>
    </source>
</evidence>
<gene>
    <name evidence="6 8" type="primary">rplU</name>
    <name evidence="8" type="ORF">CleRT_12530</name>
</gene>
<dbReference type="EMBL" id="CP011126">
    <property type="protein sequence ID" value="AKQ33847.1"/>
    <property type="molecule type" value="Genomic_DNA"/>
</dbReference>
<comment type="function">
    <text evidence="6 7">This protein binds to 23S rRNA in the presence of protein L20.</text>
</comment>
<proteinExistence type="inferred from homology"/>
<evidence type="ECO:0000256" key="6">
    <source>
        <dbReference type="HAMAP-Rule" id="MF_01363"/>
    </source>
</evidence>
<evidence type="ECO:0000256" key="3">
    <source>
        <dbReference type="ARBA" id="ARBA00022884"/>
    </source>
</evidence>
<protein>
    <recommendedName>
        <fullName evidence="6">Large ribosomal subunit protein bL21</fullName>
    </recommendedName>
</protein>
<dbReference type="InterPro" id="IPR036164">
    <property type="entry name" value="bL21-like_sf"/>
</dbReference>
<keyword evidence="3 6" id="KW-0694">RNA-binding</keyword>
<reference evidence="8 9" key="1">
    <citation type="journal article" date="2015" name="Genome Biol. Evol.">
        <title>Distinctive Genome Reduction Rates Revealed by Genomic Analyses of Two Coxiella-Like Endosymbionts in Ticks.</title>
        <authorList>
            <person name="Gottlieb Y."/>
            <person name="Lalzar I."/>
            <person name="Klasson L."/>
        </authorList>
    </citation>
    <scope>NUCLEOTIDE SEQUENCE [LARGE SCALE GENOMIC DNA]</scope>
    <source>
        <strain evidence="8 9">CRt</strain>
    </source>
</reference>
<dbReference type="InterPro" id="IPR001787">
    <property type="entry name" value="Ribosomal_bL21"/>
</dbReference>
<accession>A0ABN4HQ56</accession>
<evidence type="ECO:0000313" key="9">
    <source>
        <dbReference type="Proteomes" id="UP000063965"/>
    </source>
</evidence>
<evidence type="ECO:0000256" key="2">
    <source>
        <dbReference type="ARBA" id="ARBA00022730"/>
    </source>
</evidence>
<dbReference type="InterPro" id="IPR028909">
    <property type="entry name" value="bL21-like"/>
</dbReference>
<dbReference type="PANTHER" id="PTHR21349">
    <property type="entry name" value="50S RIBOSOMAL PROTEIN L21"/>
    <property type="match status" value="1"/>
</dbReference>
<dbReference type="Proteomes" id="UP000063965">
    <property type="component" value="Chromosome"/>
</dbReference>
<keyword evidence="5 6" id="KW-0687">Ribonucleoprotein</keyword>
<dbReference type="RefSeq" id="WP_048875503.1">
    <property type="nucleotide sequence ID" value="NZ_CP011126.1"/>
</dbReference>
<dbReference type="GO" id="GO:0005840">
    <property type="term" value="C:ribosome"/>
    <property type="evidence" value="ECO:0007669"/>
    <property type="project" value="UniProtKB-KW"/>
</dbReference>
<keyword evidence="9" id="KW-1185">Reference proteome</keyword>
<dbReference type="NCBIfam" id="TIGR00061">
    <property type="entry name" value="L21"/>
    <property type="match status" value="1"/>
</dbReference>
<evidence type="ECO:0000256" key="1">
    <source>
        <dbReference type="ARBA" id="ARBA00008563"/>
    </source>
</evidence>